<evidence type="ECO:0000256" key="2">
    <source>
        <dbReference type="SAM" id="SignalP"/>
    </source>
</evidence>
<evidence type="ECO:0000313" key="3">
    <source>
        <dbReference type="EnsemblPlants" id="EMT07394"/>
    </source>
</evidence>
<reference evidence="3" key="1">
    <citation type="submission" date="2015-06" db="UniProtKB">
        <authorList>
            <consortium name="EnsemblPlants"/>
        </authorList>
    </citation>
    <scope>IDENTIFICATION</scope>
</reference>
<dbReference type="AlphaFoldDB" id="M8BKV6"/>
<feature type="chain" id="PRO_5014583434" evidence="2">
    <location>
        <begin position="29"/>
        <end position="128"/>
    </location>
</feature>
<evidence type="ECO:0000256" key="1">
    <source>
        <dbReference type="SAM" id="MobiDB-lite"/>
    </source>
</evidence>
<organism evidence="3">
    <name type="scientific">Aegilops tauschii</name>
    <name type="common">Tausch's goatgrass</name>
    <name type="synonym">Aegilops squarrosa</name>
    <dbReference type="NCBI Taxonomy" id="37682"/>
    <lineage>
        <taxon>Eukaryota</taxon>
        <taxon>Viridiplantae</taxon>
        <taxon>Streptophyta</taxon>
        <taxon>Embryophyta</taxon>
        <taxon>Tracheophyta</taxon>
        <taxon>Spermatophyta</taxon>
        <taxon>Magnoliopsida</taxon>
        <taxon>Liliopsida</taxon>
        <taxon>Poales</taxon>
        <taxon>Poaceae</taxon>
        <taxon>BOP clade</taxon>
        <taxon>Pooideae</taxon>
        <taxon>Triticodae</taxon>
        <taxon>Triticeae</taxon>
        <taxon>Triticinae</taxon>
        <taxon>Aegilops</taxon>
    </lineage>
</organism>
<protein>
    <submittedName>
        <fullName evidence="3">Uncharacterized protein</fullName>
    </submittedName>
</protein>
<keyword evidence="2" id="KW-0732">Signal</keyword>
<feature type="compositionally biased region" description="Low complexity" evidence="1">
    <location>
        <begin position="61"/>
        <end position="76"/>
    </location>
</feature>
<dbReference type="EnsemblPlants" id="EMT07394">
    <property type="protein sequence ID" value="EMT07394"/>
    <property type="gene ID" value="F775_10894"/>
</dbReference>
<feature type="signal peptide" evidence="2">
    <location>
        <begin position="1"/>
        <end position="28"/>
    </location>
</feature>
<sequence length="128" mass="13719">MEAAPVRARLLLRAFAWLFSLLALVVMATDVHGRGGAQDFSTYPEYKHLLPGHVDHRAPVRHGAAAARRAQAQLRPGPRRRAEGGGRPRLRRRSGGGLLADIGLVRGGAGDDGDHDGALEMEITSTVL</sequence>
<name>M8BKV6_AEGTA</name>
<accession>M8BKV6</accession>
<proteinExistence type="predicted"/>
<feature type="region of interest" description="Disordered" evidence="1">
    <location>
        <begin position="61"/>
        <end position="95"/>
    </location>
</feature>